<feature type="compositionally biased region" description="Low complexity" evidence="1">
    <location>
        <begin position="216"/>
        <end position="241"/>
    </location>
</feature>
<evidence type="ECO:0000313" key="3">
    <source>
        <dbReference type="Proteomes" id="UP000290288"/>
    </source>
</evidence>
<dbReference type="Proteomes" id="UP000290288">
    <property type="component" value="Unassembled WGS sequence"/>
</dbReference>
<feature type="compositionally biased region" description="Basic residues" evidence="1">
    <location>
        <begin position="312"/>
        <end position="323"/>
    </location>
</feature>
<feature type="compositionally biased region" description="Polar residues" evidence="1">
    <location>
        <begin position="242"/>
        <end position="264"/>
    </location>
</feature>
<keyword evidence="3" id="KW-1185">Reference proteome</keyword>
<organism evidence="2 3">
    <name type="scientific">Candolleomyces aberdarensis</name>
    <dbReference type="NCBI Taxonomy" id="2316362"/>
    <lineage>
        <taxon>Eukaryota</taxon>
        <taxon>Fungi</taxon>
        <taxon>Dikarya</taxon>
        <taxon>Basidiomycota</taxon>
        <taxon>Agaricomycotina</taxon>
        <taxon>Agaricomycetes</taxon>
        <taxon>Agaricomycetidae</taxon>
        <taxon>Agaricales</taxon>
        <taxon>Agaricineae</taxon>
        <taxon>Psathyrellaceae</taxon>
        <taxon>Candolleomyces</taxon>
    </lineage>
</organism>
<protein>
    <submittedName>
        <fullName evidence="2">Uncharacterized protein</fullName>
    </submittedName>
</protein>
<evidence type="ECO:0000256" key="1">
    <source>
        <dbReference type="SAM" id="MobiDB-lite"/>
    </source>
</evidence>
<reference evidence="2 3" key="1">
    <citation type="submission" date="2019-01" db="EMBL/GenBank/DDBJ databases">
        <title>Draft genome sequence of Psathyrella aberdarensis IHI B618.</title>
        <authorList>
            <person name="Buettner E."/>
            <person name="Kellner H."/>
        </authorList>
    </citation>
    <scope>NUCLEOTIDE SEQUENCE [LARGE SCALE GENOMIC DNA]</scope>
    <source>
        <strain evidence="2 3">IHI B618</strain>
    </source>
</reference>
<proteinExistence type="predicted"/>
<accession>A0A4Q2DWJ6</accession>
<feature type="region of interest" description="Disordered" evidence="1">
    <location>
        <begin position="1"/>
        <end position="26"/>
    </location>
</feature>
<evidence type="ECO:0000313" key="2">
    <source>
        <dbReference type="EMBL" id="RXW23325.1"/>
    </source>
</evidence>
<feature type="compositionally biased region" description="Basic and acidic residues" evidence="1">
    <location>
        <begin position="265"/>
        <end position="275"/>
    </location>
</feature>
<feature type="region of interest" description="Disordered" evidence="1">
    <location>
        <begin position="344"/>
        <end position="367"/>
    </location>
</feature>
<gene>
    <name evidence="2" type="ORF">EST38_g2546</name>
</gene>
<dbReference type="AlphaFoldDB" id="A0A4Q2DWJ6"/>
<name>A0A4Q2DWJ6_9AGAR</name>
<comment type="caution">
    <text evidence="2">The sequence shown here is derived from an EMBL/GenBank/DDBJ whole genome shotgun (WGS) entry which is preliminary data.</text>
</comment>
<dbReference type="EMBL" id="SDEE01000045">
    <property type="protein sequence ID" value="RXW23325.1"/>
    <property type="molecule type" value="Genomic_DNA"/>
</dbReference>
<dbReference type="OrthoDB" id="3215907at2759"/>
<feature type="compositionally biased region" description="Polar residues" evidence="1">
    <location>
        <begin position="117"/>
        <end position="129"/>
    </location>
</feature>
<feature type="region of interest" description="Disordered" evidence="1">
    <location>
        <begin position="57"/>
        <end position="324"/>
    </location>
</feature>
<sequence>MAATTNVSPAPPPTANDLPQSQRKRLLKSSRKIEAMLGTTPLVLEIDVGPAFLDFKPIESATASRPPITPRTRAHRRRGQLFEGSSSSSCSSSSDSSDDDKTVFDDTASEDSYVFVPTSTPRAAYQNQDIPAAVSSPLSPSKNRKRSKSEASPKSKSKSNKAKPLPQPPMHVLDIPITPPKASDNARKAKVKSGKGPQPLAQPVLFRLRSVPLAPSPSSRSISSVNAANSSPSPAHTKSSSLTSLNTANAPLSPLSSIFNAPTSQEEREAKEREMKRKKLAKVARTLGENVPPELVFGSGNPKERKASISKPARKTVRTHRPRSLSVPVAFPAISNVVIDTSDDVDENDCASKAPEPALPPPIQSAPVPAVTVTTTVTPTASTFYQHHAKSHSHSALPISSSPYRSQPHANLGYYSAQEIGTTLSYRSSPPSEKVAFLGLMGRHHGASASASALGYYPSHRTAASTSAAHPSPYRPRAAASLDIERPAAVKGHRSPADYVWGKKQKDVKGRDADADWGHRKEREWSGEWNVKDMGDVVKKLRELKGR</sequence>
<feature type="compositionally biased region" description="Low complexity" evidence="1">
    <location>
        <begin position="85"/>
        <end position="95"/>
    </location>
</feature>